<dbReference type="SUPFAM" id="SSF144232">
    <property type="entry name" value="HIT/MYND zinc finger-like"/>
    <property type="match status" value="1"/>
</dbReference>
<feature type="domain" description="HIT-type" evidence="2">
    <location>
        <begin position="9"/>
        <end position="43"/>
    </location>
</feature>
<dbReference type="Gene3D" id="3.30.60.190">
    <property type="match status" value="1"/>
</dbReference>
<keyword evidence="1" id="KW-0479">Metal-binding</keyword>
<dbReference type="Pfam" id="PF04438">
    <property type="entry name" value="zf-HIT"/>
    <property type="match status" value="1"/>
</dbReference>
<evidence type="ECO:0000256" key="1">
    <source>
        <dbReference type="PROSITE-ProRule" id="PRU00453"/>
    </source>
</evidence>
<proteinExistence type="predicted"/>
<dbReference type="OrthoDB" id="5994at2759"/>
<dbReference type="STRING" id="36087.A0A077ZBE9"/>
<dbReference type="AlphaFoldDB" id="A0A077ZBE9"/>
<evidence type="ECO:0000313" key="3">
    <source>
        <dbReference type="EMBL" id="CDW56903.1"/>
    </source>
</evidence>
<protein>
    <submittedName>
        <fullName evidence="3">Zf-HIT domain containing protein</fullName>
    </submittedName>
</protein>
<name>A0A077ZBE9_TRITR</name>
<dbReference type="EMBL" id="HG806093">
    <property type="protein sequence ID" value="CDW56903.1"/>
    <property type="molecule type" value="Genomic_DNA"/>
</dbReference>
<dbReference type="PANTHER" id="PTHR15555:SF0">
    <property type="entry name" value="ZINC FINGER HIT DOMAIN-CONTAINING PROTEIN 2"/>
    <property type="match status" value="1"/>
</dbReference>
<keyword evidence="4" id="KW-1185">Reference proteome</keyword>
<dbReference type="InterPro" id="IPR007529">
    <property type="entry name" value="Znf_HIT"/>
</dbReference>
<dbReference type="Proteomes" id="UP000030665">
    <property type="component" value="Unassembled WGS sequence"/>
</dbReference>
<organism evidence="3 4">
    <name type="scientific">Trichuris trichiura</name>
    <name type="common">Whipworm</name>
    <name type="synonym">Trichocephalus trichiurus</name>
    <dbReference type="NCBI Taxonomy" id="36087"/>
    <lineage>
        <taxon>Eukaryota</taxon>
        <taxon>Metazoa</taxon>
        <taxon>Ecdysozoa</taxon>
        <taxon>Nematoda</taxon>
        <taxon>Enoplea</taxon>
        <taxon>Dorylaimia</taxon>
        <taxon>Trichinellida</taxon>
        <taxon>Trichuridae</taxon>
        <taxon>Trichuris</taxon>
    </lineage>
</organism>
<accession>A0A077ZBE9</accession>
<keyword evidence="1" id="KW-0863">Zinc-finger</keyword>
<dbReference type="InterPro" id="IPR039646">
    <property type="entry name" value="ZNHIT2"/>
</dbReference>
<reference evidence="3" key="1">
    <citation type="submission" date="2014-01" db="EMBL/GenBank/DDBJ databases">
        <authorList>
            <person name="Aslett M."/>
        </authorList>
    </citation>
    <scope>NUCLEOTIDE SEQUENCE</scope>
</reference>
<dbReference type="PROSITE" id="PS51083">
    <property type="entry name" value="ZF_HIT"/>
    <property type="match status" value="1"/>
</dbReference>
<dbReference type="GO" id="GO:0008270">
    <property type="term" value="F:zinc ion binding"/>
    <property type="evidence" value="ECO:0007669"/>
    <property type="project" value="UniProtKB-UniRule"/>
</dbReference>
<reference evidence="3" key="2">
    <citation type="submission" date="2014-03" db="EMBL/GenBank/DDBJ databases">
        <title>The whipworm genome and dual-species transcriptomics of an intimate host-pathogen interaction.</title>
        <authorList>
            <person name="Foth B.J."/>
            <person name="Tsai I.J."/>
            <person name="Reid A.J."/>
            <person name="Bancroft A.J."/>
            <person name="Nichol S."/>
            <person name="Tracey A."/>
            <person name="Holroyd N."/>
            <person name="Cotton J.A."/>
            <person name="Stanley E.J."/>
            <person name="Zarowiecki M."/>
            <person name="Liu J.Z."/>
            <person name="Huckvale T."/>
            <person name="Cooper P.J."/>
            <person name="Grencis R.K."/>
            <person name="Berriman M."/>
        </authorList>
    </citation>
    <scope>NUCLEOTIDE SEQUENCE [LARGE SCALE GENOMIC DNA]</scope>
</reference>
<evidence type="ECO:0000313" key="4">
    <source>
        <dbReference type="Proteomes" id="UP000030665"/>
    </source>
</evidence>
<sequence>MITEHFERRGICTKSSKTVYICPRCNVRYCSVDCFRHPDHLRCSEKFYSNCVFDELKSLPEPSKVTNYDLPTASDLWKDASAVDVLEERQLDEMLASLGVNANDDLFELLTGEEKEEFLKIWKKHLTANAGQQRM</sequence>
<dbReference type="PANTHER" id="PTHR15555">
    <property type="entry name" value="ZINC FINGER HIT DOMAIN CONTAINING PROTEIN 2 PROTEIN FON -RELATED"/>
    <property type="match status" value="1"/>
</dbReference>
<keyword evidence="1" id="KW-0862">Zinc</keyword>
<gene>
    <name evidence="3" type="ORF">TTRE_0000518601</name>
</gene>
<evidence type="ECO:0000259" key="2">
    <source>
        <dbReference type="PROSITE" id="PS51083"/>
    </source>
</evidence>